<keyword evidence="13" id="KW-0418">Kinase</keyword>
<evidence type="ECO:0000313" key="27">
    <source>
        <dbReference type="Proteomes" id="UP000324897"/>
    </source>
</evidence>
<keyword evidence="9 24" id="KW-0812">Transmembrane</keyword>
<evidence type="ECO:0000256" key="23">
    <source>
        <dbReference type="ARBA" id="ARBA00072040"/>
    </source>
</evidence>
<name>A0A5J9UT48_9POAL</name>
<reference evidence="26 27" key="1">
    <citation type="journal article" date="2019" name="Sci. Rep.">
        <title>A high-quality genome of Eragrostis curvula grass provides insights into Poaceae evolution and supports new strategies to enhance forage quality.</title>
        <authorList>
            <person name="Carballo J."/>
            <person name="Santos B.A.C.M."/>
            <person name="Zappacosta D."/>
            <person name="Garbus I."/>
            <person name="Selva J.P."/>
            <person name="Gallo C.A."/>
            <person name="Diaz A."/>
            <person name="Albertini E."/>
            <person name="Caccamo M."/>
            <person name="Echenique V."/>
        </authorList>
    </citation>
    <scope>NUCLEOTIDE SEQUENCE [LARGE SCALE GENOMIC DNA]</scope>
    <source>
        <strain evidence="27">cv. Victoria</strain>
        <tissue evidence="26">Leaf</tissue>
    </source>
</reference>
<feature type="non-terminal residue" evidence="26">
    <location>
        <position position="1"/>
    </location>
</feature>
<protein>
    <recommendedName>
        <fullName evidence="23">Receptor kinase-like protein Xa21</fullName>
        <ecNumber evidence="3">2.7.11.1</ecNumber>
    </recommendedName>
</protein>
<organism evidence="26 27">
    <name type="scientific">Eragrostis curvula</name>
    <name type="common">weeping love grass</name>
    <dbReference type="NCBI Taxonomy" id="38414"/>
    <lineage>
        <taxon>Eukaryota</taxon>
        <taxon>Viridiplantae</taxon>
        <taxon>Streptophyta</taxon>
        <taxon>Embryophyta</taxon>
        <taxon>Tracheophyta</taxon>
        <taxon>Spermatophyta</taxon>
        <taxon>Magnoliopsida</taxon>
        <taxon>Liliopsida</taxon>
        <taxon>Poales</taxon>
        <taxon>Poaceae</taxon>
        <taxon>PACMAD clade</taxon>
        <taxon>Chloridoideae</taxon>
        <taxon>Eragrostideae</taxon>
        <taxon>Eragrostidinae</taxon>
        <taxon>Eragrostis</taxon>
    </lineage>
</organism>
<dbReference type="InterPro" id="IPR000719">
    <property type="entry name" value="Prot_kinase_dom"/>
</dbReference>
<evidence type="ECO:0000256" key="18">
    <source>
        <dbReference type="ARBA" id="ARBA00023180"/>
    </source>
</evidence>
<dbReference type="EC" id="2.7.11.1" evidence="3"/>
<feature type="domain" description="Protein kinase" evidence="25">
    <location>
        <begin position="79"/>
        <end position="392"/>
    </location>
</feature>
<accession>A0A5J9UT48</accession>
<proteinExistence type="predicted"/>
<dbReference type="InterPro" id="IPR008271">
    <property type="entry name" value="Ser/Thr_kinase_AS"/>
</dbReference>
<dbReference type="GO" id="GO:0005789">
    <property type="term" value="C:endoplasmic reticulum membrane"/>
    <property type="evidence" value="ECO:0007669"/>
    <property type="project" value="UniProtKB-SubCell"/>
</dbReference>
<keyword evidence="10" id="KW-0732">Signal</keyword>
<dbReference type="AlphaFoldDB" id="A0A5J9UT48"/>
<keyword evidence="27" id="KW-1185">Reference proteome</keyword>
<keyword evidence="17" id="KW-0675">Receptor</keyword>
<evidence type="ECO:0000256" key="13">
    <source>
        <dbReference type="ARBA" id="ARBA00022777"/>
    </source>
</evidence>
<evidence type="ECO:0000256" key="12">
    <source>
        <dbReference type="ARBA" id="ARBA00022741"/>
    </source>
</evidence>
<comment type="subcellular location">
    <subcellularLocation>
        <location evidence="1">Cell membrane</location>
        <topology evidence="1">Single-pass membrane protein</topology>
    </subcellularLocation>
    <subcellularLocation>
        <location evidence="2">Endoplasmic reticulum membrane</location>
        <topology evidence="2">Single-pass membrane protein</topology>
    </subcellularLocation>
</comment>
<evidence type="ECO:0000256" key="5">
    <source>
        <dbReference type="ARBA" id="ARBA00022527"/>
    </source>
</evidence>
<evidence type="ECO:0000256" key="3">
    <source>
        <dbReference type="ARBA" id="ARBA00012513"/>
    </source>
</evidence>
<feature type="transmembrane region" description="Helical" evidence="24">
    <location>
        <begin position="26"/>
        <end position="46"/>
    </location>
</feature>
<dbReference type="InterPro" id="IPR051564">
    <property type="entry name" value="LRR_receptor-like_kinase"/>
</dbReference>
<evidence type="ECO:0000256" key="8">
    <source>
        <dbReference type="ARBA" id="ARBA00022679"/>
    </source>
</evidence>
<keyword evidence="14" id="KW-0067">ATP-binding</keyword>
<dbReference type="Gene3D" id="3.30.200.20">
    <property type="entry name" value="Phosphorylase Kinase, domain 1"/>
    <property type="match status" value="1"/>
</dbReference>
<dbReference type="GO" id="GO:0004674">
    <property type="term" value="F:protein serine/threonine kinase activity"/>
    <property type="evidence" value="ECO:0007669"/>
    <property type="project" value="UniProtKB-KW"/>
</dbReference>
<evidence type="ECO:0000256" key="4">
    <source>
        <dbReference type="ARBA" id="ARBA00022475"/>
    </source>
</evidence>
<dbReference type="OrthoDB" id="692567at2759"/>
<evidence type="ECO:0000256" key="1">
    <source>
        <dbReference type="ARBA" id="ARBA00004162"/>
    </source>
</evidence>
<evidence type="ECO:0000259" key="25">
    <source>
        <dbReference type="PROSITE" id="PS50011"/>
    </source>
</evidence>
<evidence type="ECO:0000256" key="19">
    <source>
        <dbReference type="ARBA" id="ARBA00047899"/>
    </source>
</evidence>
<dbReference type="Pfam" id="PF00069">
    <property type="entry name" value="Pkinase"/>
    <property type="match status" value="1"/>
</dbReference>
<comment type="caution">
    <text evidence="26">The sequence shown here is derived from an EMBL/GenBank/DDBJ whole genome shotgun (WGS) entry which is preliminary data.</text>
</comment>
<evidence type="ECO:0000256" key="15">
    <source>
        <dbReference type="ARBA" id="ARBA00022989"/>
    </source>
</evidence>
<comment type="catalytic activity">
    <reaction evidence="19">
        <text>L-threonyl-[protein] + ATP = O-phospho-L-threonyl-[protein] + ADP + H(+)</text>
        <dbReference type="Rhea" id="RHEA:46608"/>
        <dbReference type="Rhea" id="RHEA-COMP:11060"/>
        <dbReference type="Rhea" id="RHEA-COMP:11605"/>
        <dbReference type="ChEBI" id="CHEBI:15378"/>
        <dbReference type="ChEBI" id="CHEBI:30013"/>
        <dbReference type="ChEBI" id="CHEBI:30616"/>
        <dbReference type="ChEBI" id="CHEBI:61977"/>
        <dbReference type="ChEBI" id="CHEBI:456216"/>
        <dbReference type="EC" id="2.7.11.1"/>
    </reaction>
</comment>
<keyword evidence="7" id="KW-0433">Leucine-rich repeat</keyword>
<evidence type="ECO:0000256" key="2">
    <source>
        <dbReference type="ARBA" id="ARBA00004389"/>
    </source>
</evidence>
<evidence type="ECO:0000256" key="11">
    <source>
        <dbReference type="ARBA" id="ARBA00022737"/>
    </source>
</evidence>
<keyword evidence="15 24" id="KW-1133">Transmembrane helix</keyword>
<keyword evidence="12" id="KW-0547">Nucleotide-binding</keyword>
<evidence type="ECO:0000256" key="17">
    <source>
        <dbReference type="ARBA" id="ARBA00023170"/>
    </source>
</evidence>
<keyword evidence="18" id="KW-0325">Glycoprotein</keyword>
<evidence type="ECO:0000256" key="9">
    <source>
        <dbReference type="ARBA" id="ARBA00022692"/>
    </source>
</evidence>
<dbReference type="Proteomes" id="UP000324897">
    <property type="component" value="Chromosome 2"/>
</dbReference>
<evidence type="ECO:0000256" key="14">
    <source>
        <dbReference type="ARBA" id="ARBA00022840"/>
    </source>
</evidence>
<feature type="non-terminal residue" evidence="26">
    <location>
        <position position="392"/>
    </location>
</feature>
<dbReference type="SUPFAM" id="SSF56112">
    <property type="entry name" value="Protein kinase-like (PK-like)"/>
    <property type="match status" value="1"/>
</dbReference>
<dbReference type="Gene3D" id="1.10.510.10">
    <property type="entry name" value="Transferase(Phosphotransferase) domain 1"/>
    <property type="match status" value="1"/>
</dbReference>
<dbReference type="Gramene" id="TVU26564">
    <property type="protein sequence ID" value="TVU26564"/>
    <property type="gene ID" value="EJB05_29117"/>
</dbReference>
<evidence type="ECO:0000256" key="22">
    <source>
        <dbReference type="ARBA" id="ARBA00056628"/>
    </source>
</evidence>
<evidence type="ECO:0000256" key="16">
    <source>
        <dbReference type="ARBA" id="ARBA00023136"/>
    </source>
</evidence>
<dbReference type="PANTHER" id="PTHR48055">
    <property type="entry name" value="LEUCINE-RICH REPEAT RECEPTOR PROTEIN KINASE EMS1"/>
    <property type="match status" value="1"/>
</dbReference>
<evidence type="ECO:0000256" key="21">
    <source>
        <dbReference type="ARBA" id="ARBA00054320"/>
    </source>
</evidence>
<dbReference type="PANTHER" id="PTHR48055:SF50">
    <property type="entry name" value="PROTEIN KINASE DOMAIN-CONTAINING PROTEIN"/>
    <property type="match status" value="1"/>
</dbReference>
<evidence type="ECO:0000256" key="6">
    <source>
        <dbReference type="ARBA" id="ARBA00022553"/>
    </source>
</evidence>
<evidence type="ECO:0000313" key="26">
    <source>
        <dbReference type="EMBL" id="TVU26564.1"/>
    </source>
</evidence>
<dbReference type="SMART" id="SM00220">
    <property type="entry name" value="S_TKc"/>
    <property type="match status" value="1"/>
</dbReference>
<dbReference type="FunFam" id="3.30.200.20:FF:000432">
    <property type="entry name" value="LRR receptor-like serine/threonine-protein kinase EFR"/>
    <property type="match status" value="1"/>
</dbReference>
<sequence>MGLHLQVCSTMHLMPILQKKFIVKKVVMPLGIMMSVAILLCVMLTWSGNKRSKSVTPPSFEQECPKVSYNDLARATDDFSSSRLINKGGFSAVYQGKMFPERIIVAIKVFSLETKGAPKSFIAECNALRNMRHQNLVPILTACSSIDSEGNDFKALVYEFRPGGDLHALLYKSRDDRDTSTSRRITLTQRLSIVVNIADALEYLHHNSQRTIVHCDIKPSNILLDENMTAYVGDFGLARLKSDSAVSSFTSLISTSSITIKGTIGYVAPECATCGAVSCALDVYSFGIVLLETFLRKRPTDDMIIGGLNIAKFVEMNFPDRISQIVDPELQEYSHDDGLSQEASAAMKERTFAYLLSVLDIGLHCTKACPSKCMDMPGVAARLHEVRKTYLR</sequence>
<evidence type="ECO:0000256" key="24">
    <source>
        <dbReference type="SAM" id="Phobius"/>
    </source>
</evidence>
<keyword evidence="16 24" id="KW-0472">Membrane</keyword>
<comment type="catalytic activity">
    <reaction evidence="20">
        <text>L-seryl-[protein] + ATP = O-phospho-L-seryl-[protein] + ADP + H(+)</text>
        <dbReference type="Rhea" id="RHEA:17989"/>
        <dbReference type="Rhea" id="RHEA-COMP:9863"/>
        <dbReference type="Rhea" id="RHEA-COMP:11604"/>
        <dbReference type="ChEBI" id="CHEBI:15378"/>
        <dbReference type="ChEBI" id="CHEBI:29999"/>
        <dbReference type="ChEBI" id="CHEBI:30616"/>
        <dbReference type="ChEBI" id="CHEBI:83421"/>
        <dbReference type="ChEBI" id="CHEBI:456216"/>
        <dbReference type="EC" id="2.7.11.1"/>
    </reaction>
</comment>
<keyword evidence="11" id="KW-0677">Repeat</keyword>
<evidence type="ECO:0000256" key="20">
    <source>
        <dbReference type="ARBA" id="ARBA00048679"/>
    </source>
</evidence>
<dbReference type="GO" id="GO:0005886">
    <property type="term" value="C:plasma membrane"/>
    <property type="evidence" value="ECO:0007669"/>
    <property type="project" value="UniProtKB-SubCell"/>
</dbReference>
<keyword evidence="5" id="KW-0723">Serine/threonine-protein kinase</keyword>
<dbReference type="PROSITE" id="PS50011">
    <property type="entry name" value="PROTEIN_KINASE_DOM"/>
    <property type="match status" value="1"/>
</dbReference>
<comment type="function">
    <text evidence="21">Receptor kinase that detects X.oryzae pv. oryzae protein Ax21 to promote innate immunity. Following X.oryzae pv. oryzae protein Ax21 detection, undergoes cleavage, releasing the processed protein kinase Xa21 chain.</text>
</comment>
<evidence type="ECO:0000256" key="7">
    <source>
        <dbReference type="ARBA" id="ARBA00022614"/>
    </source>
</evidence>
<comment type="function">
    <text evidence="22">The processed protein kinase Xa21 chain released by protein cleavage after X.oryzae pv. oryzae protein Ax21 detection translocates into the nucleus where it can bind and regulate WRKY62, a transcription factor. Confers resistance to the bacterial pathogen X.oryzae pv. oryzae (Xoo).</text>
</comment>
<dbReference type="InterPro" id="IPR011009">
    <property type="entry name" value="Kinase-like_dom_sf"/>
</dbReference>
<dbReference type="FunFam" id="1.10.510.10:FF:000358">
    <property type="entry name" value="Putative leucine-rich repeat receptor-like serine/threonine-protein kinase"/>
    <property type="match status" value="1"/>
</dbReference>
<keyword evidence="8" id="KW-0808">Transferase</keyword>
<gene>
    <name evidence="26" type="ORF">EJB05_29117</name>
</gene>
<keyword evidence="4" id="KW-1003">Cell membrane</keyword>
<evidence type="ECO:0000256" key="10">
    <source>
        <dbReference type="ARBA" id="ARBA00022729"/>
    </source>
</evidence>
<dbReference type="GO" id="GO:0005524">
    <property type="term" value="F:ATP binding"/>
    <property type="evidence" value="ECO:0007669"/>
    <property type="project" value="UniProtKB-KW"/>
</dbReference>
<keyword evidence="6" id="KW-0597">Phosphoprotein</keyword>
<dbReference type="EMBL" id="RWGY01000013">
    <property type="protein sequence ID" value="TVU26564.1"/>
    <property type="molecule type" value="Genomic_DNA"/>
</dbReference>
<dbReference type="PROSITE" id="PS00108">
    <property type="entry name" value="PROTEIN_KINASE_ST"/>
    <property type="match status" value="1"/>
</dbReference>